<evidence type="ECO:0000256" key="6">
    <source>
        <dbReference type="ARBA" id="ARBA00023136"/>
    </source>
</evidence>
<feature type="domain" description="ABC transmembrane type-1" evidence="8">
    <location>
        <begin position="86"/>
        <end position="291"/>
    </location>
</feature>
<dbReference type="GO" id="GO:0005886">
    <property type="term" value="C:plasma membrane"/>
    <property type="evidence" value="ECO:0007669"/>
    <property type="project" value="UniProtKB-SubCell"/>
</dbReference>
<dbReference type="EMBL" id="DRWX01000239">
    <property type="protein sequence ID" value="HHM96570.1"/>
    <property type="molecule type" value="Genomic_DNA"/>
</dbReference>
<comment type="subcellular location">
    <subcellularLocation>
        <location evidence="1 7">Cell membrane</location>
        <topology evidence="1 7">Multi-pass membrane protein</topology>
    </subcellularLocation>
</comment>
<dbReference type="InterPro" id="IPR035906">
    <property type="entry name" value="MetI-like_sf"/>
</dbReference>
<proteinExistence type="inferred from homology"/>
<feature type="transmembrane region" description="Helical" evidence="7">
    <location>
        <begin position="92"/>
        <end position="114"/>
    </location>
</feature>
<keyword evidence="5 7" id="KW-1133">Transmembrane helix</keyword>
<dbReference type="PANTHER" id="PTHR43163">
    <property type="entry name" value="DIPEPTIDE TRANSPORT SYSTEM PERMEASE PROTEIN DPPB-RELATED"/>
    <property type="match status" value="1"/>
</dbReference>
<dbReference type="InterPro" id="IPR000515">
    <property type="entry name" value="MetI-like"/>
</dbReference>
<evidence type="ECO:0000259" key="8">
    <source>
        <dbReference type="PROSITE" id="PS50928"/>
    </source>
</evidence>
<dbReference type="SUPFAM" id="SSF161098">
    <property type="entry name" value="MetI-like"/>
    <property type="match status" value="1"/>
</dbReference>
<keyword evidence="6 7" id="KW-0472">Membrane</keyword>
<dbReference type="GO" id="GO:0055085">
    <property type="term" value="P:transmembrane transport"/>
    <property type="evidence" value="ECO:0007669"/>
    <property type="project" value="InterPro"/>
</dbReference>
<sequence>MSAGFTLLGITLVVFLATNALPGDVGRRILGPFADERAVAALNRELGTDRPLAEQYIRWLGRVLQGDLGESLARRQPVGEVLWPALLQSGRLALVILLISVPIGVGLGLAAALRRDSVLDYLFLIGTAVTTVLPEFATGILVILAFAIWIPLLPVSATAPPESTIGEQIRYLVLPSLPIALVLIGYLGRIMRASTIEILDAAFVRAAALRGIPSWLVLVRHVLPAALPPVIAVLANQLGYLLGGLVAIEVLFNYPGLGSLLLTAARQKDFPVLQAGALVIGLTYYLANTTGDWLFRRLDPRQQHRFAGS</sequence>
<reference evidence="9" key="1">
    <citation type="journal article" date="2020" name="mSystems">
        <title>Genome- and Community-Level Interaction Insights into Carbon Utilization and Element Cycling Functions of Hydrothermarchaeota in Hydrothermal Sediment.</title>
        <authorList>
            <person name="Zhou Z."/>
            <person name="Liu Y."/>
            <person name="Xu W."/>
            <person name="Pan J."/>
            <person name="Luo Z.H."/>
            <person name="Li M."/>
        </authorList>
    </citation>
    <scope>NUCLEOTIDE SEQUENCE [LARGE SCALE GENOMIC DNA]</scope>
    <source>
        <strain evidence="9">SpSt-1065</strain>
    </source>
</reference>
<comment type="similarity">
    <text evidence="7">Belongs to the binding-protein-dependent transport system permease family.</text>
</comment>
<dbReference type="AlphaFoldDB" id="A0A7C5RT96"/>
<keyword evidence="3" id="KW-1003">Cell membrane</keyword>
<dbReference type="PROSITE" id="PS50928">
    <property type="entry name" value="ABC_TM1"/>
    <property type="match status" value="1"/>
</dbReference>
<dbReference type="InterPro" id="IPR045621">
    <property type="entry name" value="BPD_transp_1_N"/>
</dbReference>
<gene>
    <name evidence="9" type="ORF">ENM21_05085</name>
</gene>
<dbReference type="PANTHER" id="PTHR43163:SF6">
    <property type="entry name" value="DIPEPTIDE TRANSPORT SYSTEM PERMEASE PROTEIN DPPB-RELATED"/>
    <property type="match status" value="1"/>
</dbReference>
<keyword evidence="2 7" id="KW-0813">Transport</keyword>
<evidence type="ECO:0000313" key="9">
    <source>
        <dbReference type="EMBL" id="HHM96570.1"/>
    </source>
</evidence>
<feature type="transmembrane region" description="Helical" evidence="7">
    <location>
        <begin position="169"/>
        <end position="187"/>
    </location>
</feature>
<evidence type="ECO:0000256" key="1">
    <source>
        <dbReference type="ARBA" id="ARBA00004651"/>
    </source>
</evidence>
<dbReference type="CDD" id="cd06261">
    <property type="entry name" value="TM_PBP2"/>
    <property type="match status" value="1"/>
</dbReference>
<feature type="transmembrane region" description="Helical" evidence="7">
    <location>
        <begin position="238"/>
        <end position="263"/>
    </location>
</feature>
<keyword evidence="4 7" id="KW-0812">Transmembrane</keyword>
<protein>
    <submittedName>
        <fullName evidence="9">ABC transporter permease</fullName>
    </submittedName>
</protein>
<dbReference type="Pfam" id="PF19300">
    <property type="entry name" value="BPD_transp_1_N"/>
    <property type="match status" value="1"/>
</dbReference>
<evidence type="ECO:0000256" key="7">
    <source>
        <dbReference type="RuleBase" id="RU363032"/>
    </source>
</evidence>
<evidence type="ECO:0000256" key="5">
    <source>
        <dbReference type="ARBA" id="ARBA00022989"/>
    </source>
</evidence>
<evidence type="ECO:0000256" key="3">
    <source>
        <dbReference type="ARBA" id="ARBA00022475"/>
    </source>
</evidence>
<feature type="transmembrane region" description="Helical" evidence="7">
    <location>
        <begin position="270"/>
        <end position="287"/>
    </location>
</feature>
<comment type="caution">
    <text evidence="9">The sequence shown here is derived from an EMBL/GenBank/DDBJ whole genome shotgun (WGS) entry which is preliminary data.</text>
</comment>
<accession>A0A7C5RT96</accession>
<name>A0A7C5RT96_THERO</name>
<feature type="transmembrane region" description="Helical" evidence="7">
    <location>
        <begin position="121"/>
        <end position="149"/>
    </location>
</feature>
<evidence type="ECO:0000256" key="2">
    <source>
        <dbReference type="ARBA" id="ARBA00022448"/>
    </source>
</evidence>
<organism evidence="9">
    <name type="scientific">Thermomicrobium roseum</name>
    <dbReference type="NCBI Taxonomy" id="500"/>
    <lineage>
        <taxon>Bacteria</taxon>
        <taxon>Pseudomonadati</taxon>
        <taxon>Thermomicrobiota</taxon>
        <taxon>Thermomicrobia</taxon>
        <taxon>Thermomicrobiales</taxon>
        <taxon>Thermomicrobiaceae</taxon>
        <taxon>Thermomicrobium</taxon>
    </lineage>
</organism>
<dbReference type="Gene3D" id="1.10.3720.10">
    <property type="entry name" value="MetI-like"/>
    <property type="match status" value="1"/>
</dbReference>
<evidence type="ECO:0000256" key="4">
    <source>
        <dbReference type="ARBA" id="ARBA00022692"/>
    </source>
</evidence>
<dbReference type="Pfam" id="PF00528">
    <property type="entry name" value="BPD_transp_1"/>
    <property type="match status" value="1"/>
</dbReference>